<gene>
    <name evidence="2" type="ORF">PPRIM_AZ9-3.1.T1690009</name>
</gene>
<accession>A0A8S1QK69</accession>
<dbReference type="InterPro" id="IPR000719">
    <property type="entry name" value="Prot_kinase_dom"/>
</dbReference>
<reference evidence="2" key="1">
    <citation type="submission" date="2021-01" db="EMBL/GenBank/DDBJ databases">
        <authorList>
            <consortium name="Genoscope - CEA"/>
            <person name="William W."/>
        </authorList>
    </citation>
    <scope>NUCLEOTIDE SEQUENCE</scope>
</reference>
<dbReference type="OMA" id="FEICYPL"/>
<sequence length="273" mass="31964">MQQNQANNQNIDAPIQNFPNRKFEIIKTLGQGVQGSVFLCKSKNWGFNDQKQFALKIQYQSKADEIQFIDNLIAYQNQYENLINQGKSNYQSSGLIRIYERFQINNQDIIIMEAGEIDLYDYIKQQQQNLSFDQKLKILIQITQSIQYLHQNNLIHRDIKPENFIKVADQFKLIDFGLIRQNQGRIKTMGIGTPLFQAPEIVENSQNYTKAVDIWSLGCVFYEILTQVSLFQGKTHQELINMIKNCKIDKKYLLERLDQLPKTDLVNINVRTF</sequence>
<organism evidence="2 3">
    <name type="scientific">Paramecium primaurelia</name>
    <dbReference type="NCBI Taxonomy" id="5886"/>
    <lineage>
        <taxon>Eukaryota</taxon>
        <taxon>Sar</taxon>
        <taxon>Alveolata</taxon>
        <taxon>Ciliophora</taxon>
        <taxon>Intramacronucleata</taxon>
        <taxon>Oligohymenophorea</taxon>
        <taxon>Peniculida</taxon>
        <taxon>Parameciidae</taxon>
        <taxon>Paramecium</taxon>
    </lineage>
</organism>
<dbReference type="CDD" id="cd00180">
    <property type="entry name" value="PKc"/>
    <property type="match status" value="1"/>
</dbReference>
<dbReference type="Proteomes" id="UP000688137">
    <property type="component" value="Unassembled WGS sequence"/>
</dbReference>
<feature type="domain" description="Protein kinase" evidence="1">
    <location>
        <begin position="23"/>
        <end position="273"/>
    </location>
</feature>
<dbReference type="GO" id="GO:0005634">
    <property type="term" value="C:nucleus"/>
    <property type="evidence" value="ECO:0007669"/>
    <property type="project" value="TreeGrafter"/>
</dbReference>
<dbReference type="GO" id="GO:0004674">
    <property type="term" value="F:protein serine/threonine kinase activity"/>
    <property type="evidence" value="ECO:0007669"/>
    <property type="project" value="TreeGrafter"/>
</dbReference>
<protein>
    <recommendedName>
        <fullName evidence="1">Protein kinase domain-containing protein</fullName>
    </recommendedName>
</protein>
<dbReference type="GO" id="GO:0005737">
    <property type="term" value="C:cytoplasm"/>
    <property type="evidence" value="ECO:0007669"/>
    <property type="project" value="TreeGrafter"/>
</dbReference>
<keyword evidence="3" id="KW-1185">Reference proteome</keyword>
<dbReference type="PROSITE" id="PS50011">
    <property type="entry name" value="PROTEIN_KINASE_DOM"/>
    <property type="match status" value="1"/>
</dbReference>
<comment type="caution">
    <text evidence="2">The sequence shown here is derived from an EMBL/GenBank/DDBJ whole genome shotgun (WGS) entry which is preliminary data.</text>
</comment>
<dbReference type="PANTHER" id="PTHR44167:SF18">
    <property type="entry name" value="PROTEIN KINASE DOMAIN-CONTAINING PROTEIN"/>
    <property type="match status" value="1"/>
</dbReference>
<dbReference type="GO" id="GO:0005524">
    <property type="term" value="F:ATP binding"/>
    <property type="evidence" value="ECO:0007669"/>
    <property type="project" value="InterPro"/>
</dbReference>
<dbReference type="AlphaFoldDB" id="A0A8S1QK69"/>
<proteinExistence type="predicted"/>
<evidence type="ECO:0000259" key="1">
    <source>
        <dbReference type="PROSITE" id="PS50011"/>
    </source>
</evidence>
<name>A0A8S1QK69_PARPR</name>
<dbReference type="SMART" id="SM00220">
    <property type="entry name" value="S_TKc"/>
    <property type="match status" value="1"/>
</dbReference>
<dbReference type="Pfam" id="PF00069">
    <property type="entry name" value="Pkinase"/>
    <property type="match status" value="1"/>
</dbReference>
<evidence type="ECO:0000313" key="3">
    <source>
        <dbReference type="Proteomes" id="UP000688137"/>
    </source>
</evidence>
<dbReference type="GO" id="GO:0044773">
    <property type="term" value="P:mitotic DNA damage checkpoint signaling"/>
    <property type="evidence" value="ECO:0007669"/>
    <property type="project" value="TreeGrafter"/>
</dbReference>
<dbReference type="EMBL" id="CAJJDM010000178">
    <property type="protein sequence ID" value="CAD8116059.1"/>
    <property type="molecule type" value="Genomic_DNA"/>
</dbReference>
<dbReference type="PANTHER" id="PTHR44167">
    <property type="entry name" value="OVARIAN-SPECIFIC SERINE/THREONINE-PROTEIN KINASE LOK-RELATED"/>
    <property type="match status" value="1"/>
</dbReference>
<evidence type="ECO:0000313" key="2">
    <source>
        <dbReference type="EMBL" id="CAD8116059.1"/>
    </source>
</evidence>